<name>A0AAV0ZY08_VICFA</name>
<accession>A0AAV0ZY08</accession>
<dbReference type="AlphaFoldDB" id="A0AAV0ZY08"/>
<feature type="transmembrane region" description="Helical" evidence="1">
    <location>
        <begin position="97"/>
        <end position="116"/>
    </location>
</feature>
<dbReference type="Proteomes" id="UP001157006">
    <property type="component" value="Chromosome 3"/>
</dbReference>
<protein>
    <submittedName>
        <fullName evidence="2">Uncharacterized protein</fullName>
    </submittedName>
</protein>
<sequence length="118" mass="12724">MCGISSSLLFLSRDAASPFHTTSIHSTPSVAGSDSVNSLLHQPLGVLTSSLLFDSDATVNQKALIDLHRIFNFPRQTPFQASSLRINSPSSSLNSSFMILYQFVAVVSFSLLSFVISV</sequence>
<evidence type="ECO:0000313" key="2">
    <source>
        <dbReference type="EMBL" id="CAI8602791.1"/>
    </source>
</evidence>
<dbReference type="EMBL" id="OX451738">
    <property type="protein sequence ID" value="CAI8602791.1"/>
    <property type="molecule type" value="Genomic_DNA"/>
</dbReference>
<gene>
    <name evidence="2" type="ORF">VFH_III057040</name>
</gene>
<evidence type="ECO:0000256" key="1">
    <source>
        <dbReference type="SAM" id="Phobius"/>
    </source>
</evidence>
<keyword evidence="1" id="KW-0472">Membrane</keyword>
<keyword evidence="3" id="KW-1185">Reference proteome</keyword>
<organism evidence="2 3">
    <name type="scientific">Vicia faba</name>
    <name type="common">Broad bean</name>
    <name type="synonym">Faba vulgaris</name>
    <dbReference type="NCBI Taxonomy" id="3906"/>
    <lineage>
        <taxon>Eukaryota</taxon>
        <taxon>Viridiplantae</taxon>
        <taxon>Streptophyta</taxon>
        <taxon>Embryophyta</taxon>
        <taxon>Tracheophyta</taxon>
        <taxon>Spermatophyta</taxon>
        <taxon>Magnoliopsida</taxon>
        <taxon>eudicotyledons</taxon>
        <taxon>Gunneridae</taxon>
        <taxon>Pentapetalae</taxon>
        <taxon>rosids</taxon>
        <taxon>fabids</taxon>
        <taxon>Fabales</taxon>
        <taxon>Fabaceae</taxon>
        <taxon>Papilionoideae</taxon>
        <taxon>50 kb inversion clade</taxon>
        <taxon>NPAAA clade</taxon>
        <taxon>Hologalegina</taxon>
        <taxon>IRL clade</taxon>
        <taxon>Fabeae</taxon>
        <taxon>Vicia</taxon>
    </lineage>
</organism>
<proteinExistence type="predicted"/>
<keyword evidence="1" id="KW-0812">Transmembrane</keyword>
<keyword evidence="1" id="KW-1133">Transmembrane helix</keyword>
<reference evidence="2 3" key="1">
    <citation type="submission" date="2023-01" db="EMBL/GenBank/DDBJ databases">
        <authorList>
            <person name="Kreplak J."/>
        </authorList>
    </citation>
    <scope>NUCLEOTIDE SEQUENCE [LARGE SCALE GENOMIC DNA]</scope>
</reference>
<evidence type="ECO:0000313" key="3">
    <source>
        <dbReference type="Proteomes" id="UP001157006"/>
    </source>
</evidence>